<protein>
    <submittedName>
        <fullName evidence="1">Uncharacterized protein</fullName>
    </submittedName>
</protein>
<name>A0ABR2QHN8_9ROSI</name>
<reference evidence="1 2" key="1">
    <citation type="journal article" date="2024" name="G3 (Bethesda)">
        <title>Genome assembly of Hibiscus sabdariffa L. provides insights into metabolisms of medicinal natural products.</title>
        <authorList>
            <person name="Kim T."/>
        </authorList>
    </citation>
    <scope>NUCLEOTIDE SEQUENCE [LARGE SCALE GENOMIC DNA]</scope>
    <source>
        <strain evidence="1">TK-2024</strain>
        <tissue evidence="1">Old leaves</tissue>
    </source>
</reference>
<proteinExistence type="predicted"/>
<keyword evidence="2" id="KW-1185">Reference proteome</keyword>
<dbReference type="PANTHER" id="PTHR33710">
    <property type="entry name" value="BNAC02G09200D PROTEIN"/>
    <property type="match status" value="1"/>
</dbReference>
<gene>
    <name evidence="1" type="ORF">V6N11_082185</name>
</gene>
<organism evidence="1 2">
    <name type="scientific">Hibiscus sabdariffa</name>
    <name type="common">roselle</name>
    <dbReference type="NCBI Taxonomy" id="183260"/>
    <lineage>
        <taxon>Eukaryota</taxon>
        <taxon>Viridiplantae</taxon>
        <taxon>Streptophyta</taxon>
        <taxon>Embryophyta</taxon>
        <taxon>Tracheophyta</taxon>
        <taxon>Spermatophyta</taxon>
        <taxon>Magnoliopsida</taxon>
        <taxon>eudicotyledons</taxon>
        <taxon>Gunneridae</taxon>
        <taxon>Pentapetalae</taxon>
        <taxon>rosids</taxon>
        <taxon>malvids</taxon>
        <taxon>Malvales</taxon>
        <taxon>Malvaceae</taxon>
        <taxon>Malvoideae</taxon>
        <taxon>Hibiscus</taxon>
    </lineage>
</organism>
<evidence type="ECO:0000313" key="2">
    <source>
        <dbReference type="Proteomes" id="UP001396334"/>
    </source>
</evidence>
<dbReference type="PANTHER" id="PTHR33710:SF79">
    <property type="entry name" value="OS06G0205337 PROTEIN"/>
    <property type="match status" value="1"/>
</dbReference>
<dbReference type="EMBL" id="JBBPBN010000038">
    <property type="protein sequence ID" value="KAK9000050.1"/>
    <property type="molecule type" value="Genomic_DNA"/>
</dbReference>
<evidence type="ECO:0000313" key="1">
    <source>
        <dbReference type="EMBL" id="KAK9000050.1"/>
    </source>
</evidence>
<accession>A0ABR2QHN8</accession>
<sequence>MMDKSGLLEIPITGGAFTWSNMRTNDDVILEKIDPMLFNVEWSLLFTKASSFVEPAIGSYHSSIVLQLEGMPMKYRKDFKCESKWLLEEEFNKVVVEAWDKSSHRDLEVKLHGIATVIQDSSYEMSLAERIGDFLRLRLPL</sequence>
<comment type="caution">
    <text evidence="1">The sequence shown here is derived from an EMBL/GenBank/DDBJ whole genome shotgun (WGS) entry which is preliminary data.</text>
</comment>
<dbReference type="Proteomes" id="UP001396334">
    <property type="component" value="Unassembled WGS sequence"/>
</dbReference>